<accession>A0AAE9ZCW1</accession>
<feature type="transmembrane region" description="Helical" evidence="6">
    <location>
        <begin position="75"/>
        <end position="95"/>
    </location>
</feature>
<dbReference type="InterPro" id="IPR036259">
    <property type="entry name" value="MFS_trans_sf"/>
</dbReference>
<dbReference type="InterPro" id="IPR001958">
    <property type="entry name" value="Tet-R_TetA/multi-R_MdtG-like"/>
</dbReference>
<feature type="transmembrane region" description="Helical" evidence="6">
    <location>
        <begin position="248"/>
        <end position="274"/>
    </location>
</feature>
<keyword evidence="9" id="KW-1185">Reference proteome</keyword>
<evidence type="ECO:0000256" key="4">
    <source>
        <dbReference type="ARBA" id="ARBA00023136"/>
    </source>
</evidence>
<feature type="transmembrane region" description="Helical" evidence="6">
    <location>
        <begin position="208"/>
        <end position="227"/>
    </location>
</feature>
<dbReference type="EMBL" id="CP118166">
    <property type="protein sequence ID" value="WDI32618.1"/>
    <property type="molecule type" value="Genomic_DNA"/>
</dbReference>
<dbReference type="GO" id="GO:0022857">
    <property type="term" value="F:transmembrane transporter activity"/>
    <property type="evidence" value="ECO:0007669"/>
    <property type="project" value="InterPro"/>
</dbReference>
<dbReference type="InterPro" id="IPR011701">
    <property type="entry name" value="MFS"/>
</dbReference>
<feature type="region of interest" description="Disordered" evidence="5">
    <location>
        <begin position="1"/>
        <end position="32"/>
    </location>
</feature>
<keyword evidence="4 6" id="KW-0472">Membrane</keyword>
<dbReference type="KEGG" id="hfl:PUV54_05340"/>
<protein>
    <submittedName>
        <fullName evidence="8">MFS transporter</fullName>
    </submittedName>
</protein>
<evidence type="ECO:0000313" key="8">
    <source>
        <dbReference type="EMBL" id="WDI32618.1"/>
    </source>
</evidence>
<feature type="transmembrane region" description="Helical" evidence="6">
    <location>
        <begin position="404"/>
        <end position="421"/>
    </location>
</feature>
<evidence type="ECO:0000313" key="9">
    <source>
        <dbReference type="Proteomes" id="UP001214043"/>
    </source>
</evidence>
<dbReference type="Gene3D" id="1.20.1250.20">
    <property type="entry name" value="MFS general substrate transporter like domains"/>
    <property type="match status" value="1"/>
</dbReference>
<feature type="transmembrane region" description="Helical" evidence="6">
    <location>
        <begin position="286"/>
        <end position="305"/>
    </location>
</feature>
<feature type="region of interest" description="Disordered" evidence="5">
    <location>
        <begin position="429"/>
        <end position="448"/>
    </location>
</feature>
<dbReference type="PANTHER" id="PTHR23546">
    <property type="entry name" value="TRANSPORT PROTEIN"/>
    <property type="match status" value="1"/>
</dbReference>
<evidence type="ECO:0000256" key="3">
    <source>
        <dbReference type="ARBA" id="ARBA00022989"/>
    </source>
</evidence>
<feature type="transmembrane region" description="Helical" evidence="6">
    <location>
        <begin position="178"/>
        <end position="202"/>
    </location>
</feature>
<keyword evidence="2 6" id="KW-0812">Transmembrane</keyword>
<organism evidence="8 9">
    <name type="scientific">Hyphococcus flavus</name>
    <dbReference type="NCBI Taxonomy" id="1866326"/>
    <lineage>
        <taxon>Bacteria</taxon>
        <taxon>Pseudomonadati</taxon>
        <taxon>Pseudomonadota</taxon>
        <taxon>Alphaproteobacteria</taxon>
        <taxon>Parvularculales</taxon>
        <taxon>Parvularculaceae</taxon>
        <taxon>Hyphococcus</taxon>
    </lineage>
</organism>
<dbReference type="GO" id="GO:0016020">
    <property type="term" value="C:membrane"/>
    <property type="evidence" value="ECO:0007669"/>
    <property type="project" value="UniProtKB-SubCell"/>
</dbReference>
<dbReference type="InterPro" id="IPR020846">
    <property type="entry name" value="MFS_dom"/>
</dbReference>
<evidence type="ECO:0000256" key="5">
    <source>
        <dbReference type="SAM" id="MobiDB-lite"/>
    </source>
</evidence>
<gene>
    <name evidence="8" type="ORF">PUV54_05340</name>
</gene>
<proteinExistence type="predicted"/>
<evidence type="ECO:0000256" key="6">
    <source>
        <dbReference type="SAM" id="Phobius"/>
    </source>
</evidence>
<feature type="transmembrane region" description="Helical" evidence="6">
    <location>
        <begin position="341"/>
        <end position="362"/>
    </location>
</feature>
<keyword evidence="3 6" id="KW-1133">Transmembrane helix</keyword>
<sequence length="448" mass="46927">MSARVVTIPTTEPAINTQEHTETASEPSSQPVTTLRQRRIAIALLLVGAVCAGIGQTVVFSVLPPLARDLGLSNFQVGSIFMISATAWVLLGPRWGKQSDARGRKPFILTGLLGLAFSMALFASSIQFGIAGALSGLPLYLLMIATRSLYGIIGSAGPPAAQAYIADRTSRTDRTAGIAGFTAAFGFGAMLGPGFGAITILIGPTAPFFAVAILAAVMALAVFAFLPERTGPKERMPYADIRIGDKRLLPFFAFALAFSIVNAIPIQTIAFYFIDRLGYTTETAPGYVSIGLTAGAMASLFAQLVIVQRFRLTPARLMRIAPALMIAGHCLIWLTSDLWPVVAGMLISGLGAGLAIPAATSATSIAVEPHEQGAAIGLANAFGAAGFIFSPIIGFWLYGFAPQAPYYFTTVLAGLLLVYAWKSRAVAGAVPPPEDQPAETGAAPAPYR</sequence>
<feature type="transmembrane region" description="Helical" evidence="6">
    <location>
        <begin position="40"/>
        <end position="63"/>
    </location>
</feature>
<dbReference type="RefSeq" id="WP_274494553.1">
    <property type="nucleotide sequence ID" value="NZ_CP118166.1"/>
</dbReference>
<comment type="subcellular location">
    <subcellularLocation>
        <location evidence="1">Membrane</location>
        <topology evidence="1">Multi-pass membrane protein</topology>
    </subcellularLocation>
</comment>
<dbReference type="AlphaFoldDB" id="A0AAE9ZCW1"/>
<feature type="transmembrane region" description="Helical" evidence="6">
    <location>
        <begin position="317"/>
        <end position="335"/>
    </location>
</feature>
<feature type="domain" description="Major facilitator superfamily (MFS) profile" evidence="7">
    <location>
        <begin position="41"/>
        <end position="426"/>
    </location>
</feature>
<reference evidence="8" key="1">
    <citation type="submission" date="2023-02" db="EMBL/GenBank/DDBJ databases">
        <title>Genome sequence of Hyphococcus flavus.</title>
        <authorList>
            <person name="Rong J.-C."/>
            <person name="Zhao Q."/>
            <person name="Yi M."/>
            <person name="Wu J.-Y."/>
        </authorList>
    </citation>
    <scope>NUCLEOTIDE SEQUENCE</scope>
    <source>
        <strain evidence="8">MCCC 1K03223</strain>
    </source>
</reference>
<evidence type="ECO:0000259" key="7">
    <source>
        <dbReference type="PROSITE" id="PS50850"/>
    </source>
</evidence>
<dbReference type="PANTHER" id="PTHR23546:SF1">
    <property type="entry name" value="MEMBRANE PROTEIN"/>
    <property type="match status" value="1"/>
</dbReference>
<evidence type="ECO:0000256" key="2">
    <source>
        <dbReference type="ARBA" id="ARBA00022692"/>
    </source>
</evidence>
<dbReference type="SUPFAM" id="SSF103473">
    <property type="entry name" value="MFS general substrate transporter"/>
    <property type="match status" value="1"/>
</dbReference>
<dbReference type="Pfam" id="PF07690">
    <property type="entry name" value="MFS_1"/>
    <property type="match status" value="1"/>
</dbReference>
<feature type="transmembrane region" description="Helical" evidence="6">
    <location>
        <begin position="374"/>
        <end position="398"/>
    </location>
</feature>
<evidence type="ECO:0000256" key="1">
    <source>
        <dbReference type="ARBA" id="ARBA00004141"/>
    </source>
</evidence>
<name>A0AAE9ZCW1_9PROT</name>
<dbReference type="PROSITE" id="PS50850">
    <property type="entry name" value="MFS"/>
    <property type="match status" value="1"/>
</dbReference>
<dbReference type="Proteomes" id="UP001214043">
    <property type="component" value="Chromosome"/>
</dbReference>
<feature type="compositionally biased region" description="Polar residues" evidence="5">
    <location>
        <begin position="8"/>
        <end position="32"/>
    </location>
</feature>
<feature type="transmembrane region" description="Helical" evidence="6">
    <location>
        <begin position="137"/>
        <end position="157"/>
    </location>
</feature>
<dbReference type="CDD" id="cd17330">
    <property type="entry name" value="MFS_SLC46_TetA_like"/>
    <property type="match status" value="1"/>
</dbReference>
<dbReference type="PRINTS" id="PR01035">
    <property type="entry name" value="TCRTETA"/>
</dbReference>
<feature type="transmembrane region" description="Helical" evidence="6">
    <location>
        <begin position="107"/>
        <end position="131"/>
    </location>
</feature>